<reference evidence="1 2" key="2">
    <citation type="journal article" date="2022" name="Mol. Ecol. Resour.">
        <title>The genomes of chicory, endive, great burdock and yacon provide insights into Asteraceae paleo-polyploidization history and plant inulin production.</title>
        <authorList>
            <person name="Fan W."/>
            <person name="Wang S."/>
            <person name="Wang H."/>
            <person name="Wang A."/>
            <person name="Jiang F."/>
            <person name="Liu H."/>
            <person name="Zhao H."/>
            <person name="Xu D."/>
            <person name="Zhang Y."/>
        </authorList>
    </citation>
    <scope>NUCLEOTIDE SEQUENCE [LARGE SCALE GENOMIC DNA]</scope>
    <source>
        <strain evidence="2">cv. Niubang</strain>
    </source>
</reference>
<keyword evidence="2" id="KW-1185">Reference proteome</keyword>
<dbReference type="EMBL" id="CM042051">
    <property type="protein sequence ID" value="KAI3729991.1"/>
    <property type="molecule type" value="Genomic_DNA"/>
</dbReference>
<accession>A0ACB9C6P5</accession>
<comment type="caution">
    <text evidence="1">The sequence shown here is derived from an EMBL/GenBank/DDBJ whole genome shotgun (WGS) entry which is preliminary data.</text>
</comment>
<evidence type="ECO:0000313" key="2">
    <source>
        <dbReference type="Proteomes" id="UP001055879"/>
    </source>
</evidence>
<name>A0ACB9C6P5_ARCLA</name>
<proteinExistence type="predicted"/>
<dbReference type="Proteomes" id="UP001055879">
    <property type="component" value="Linkage Group LG05"/>
</dbReference>
<gene>
    <name evidence="1" type="ORF">L6452_18665</name>
</gene>
<sequence length="127" mass="14422">MCTATFWLVLYVSRVERRESRSIYIAACPPPSFHRFEIDLHRRLPASILSSISAPKPFDRFLLLKPSIYTSIYTGSDLYRFIYTGSSTQVQIYTVLHDLVKGGSGWRQLVAGGSRRQQNCCDAGRLS</sequence>
<reference evidence="2" key="1">
    <citation type="journal article" date="2022" name="Mol. Ecol. Resour.">
        <title>The genomes of chicory, endive, great burdock and yacon provide insights into Asteraceae palaeo-polyploidization history and plant inulin production.</title>
        <authorList>
            <person name="Fan W."/>
            <person name="Wang S."/>
            <person name="Wang H."/>
            <person name="Wang A."/>
            <person name="Jiang F."/>
            <person name="Liu H."/>
            <person name="Zhao H."/>
            <person name="Xu D."/>
            <person name="Zhang Y."/>
        </authorList>
    </citation>
    <scope>NUCLEOTIDE SEQUENCE [LARGE SCALE GENOMIC DNA]</scope>
    <source>
        <strain evidence="2">cv. Niubang</strain>
    </source>
</reference>
<protein>
    <submittedName>
        <fullName evidence="1">Uncharacterized protein</fullName>
    </submittedName>
</protein>
<evidence type="ECO:0000313" key="1">
    <source>
        <dbReference type="EMBL" id="KAI3729991.1"/>
    </source>
</evidence>
<organism evidence="1 2">
    <name type="scientific">Arctium lappa</name>
    <name type="common">Greater burdock</name>
    <name type="synonym">Lappa major</name>
    <dbReference type="NCBI Taxonomy" id="4217"/>
    <lineage>
        <taxon>Eukaryota</taxon>
        <taxon>Viridiplantae</taxon>
        <taxon>Streptophyta</taxon>
        <taxon>Embryophyta</taxon>
        <taxon>Tracheophyta</taxon>
        <taxon>Spermatophyta</taxon>
        <taxon>Magnoliopsida</taxon>
        <taxon>eudicotyledons</taxon>
        <taxon>Gunneridae</taxon>
        <taxon>Pentapetalae</taxon>
        <taxon>asterids</taxon>
        <taxon>campanulids</taxon>
        <taxon>Asterales</taxon>
        <taxon>Asteraceae</taxon>
        <taxon>Carduoideae</taxon>
        <taxon>Cardueae</taxon>
        <taxon>Arctiinae</taxon>
        <taxon>Arctium</taxon>
    </lineage>
</organism>